<reference evidence="1 2" key="3">
    <citation type="journal article" date="2013" name="Rice">
        <title>Improvement of the Oryza sativa Nipponbare reference genome using next generation sequence and optical map data.</title>
        <authorList>
            <person name="Kawahara Y."/>
            <person name="de la Bastide M."/>
            <person name="Hamilton J.P."/>
            <person name="Kanamori H."/>
            <person name="McCombie W.R."/>
            <person name="Ouyang S."/>
            <person name="Schwartz D.C."/>
            <person name="Tanaka T."/>
            <person name="Wu J."/>
            <person name="Zhou S."/>
            <person name="Childs K.L."/>
            <person name="Davidson R.M."/>
            <person name="Lin H."/>
            <person name="Quesada-Ocampo L."/>
            <person name="Vaillancourt B."/>
            <person name="Sakai H."/>
            <person name="Lee S.S."/>
            <person name="Kim J."/>
            <person name="Numa H."/>
            <person name="Itoh T."/>
            <person name="Buell C.R."/>
            <person name="Matsumoto T."/>
        </authorList>
    </citation>
    <scope>NUCLEOTIDE SEQUENCE [LARGE SCALE GENOMIC DNA]</scope>
    <source>
        <strain evidence="2">cv. Nipponbare</strain>
    </source>
</reference>
<proteinExistence type="predicted"/>
<accession>A0A0P0W599</accession>
<dbReference type="Proteomes" id="UP000059680">
    <property type="component" value="Chromosome 3"/>
</dbReference>
<sequence>MDPRSFHPNQRGLEQHFWAPEPLCANCDDLSIWQLIALLNRGAALGSLQLLLIIKSNICKLLFYVSHNFPLCSCCKGITSFCKDLH</sequence>
<dbReference type="AlphaFoldDB" id="A0A0P0W599"/>
<evidence type="ECO:0000313" key="2">
    <source>
        <dbReference type="Proteomes" id="UP000059680"/>
    </source>
</evidence>
<reference evidence="1 2" key="2">
    <citation type="journal article" date="2013" name="Plant Cell Physiol.">
        <title>Rice Annotation Project Database (RAP-DB): an integrative and interactive database for rice genomics.</title>
        <authorList>
            <person name="Sakai H."/>
            <person name="Lee S.S."/>
            <person name="Tanaka T."/>
            <person name="Numa H."/>
            <person name="Kim J."/>
            <person name="Kawahara Y."/>
            <person name="Wakimoto H."/>
            <person name="Yang C.C."/>
            <person name="Iwamoto M."/>
            <person name="Abe T."/>
            <person name="Yamada Y."/>
            <person name="Muto A."/>
            <person name="Inokuchi H."/>
            <person name="Ikemura T."/>
            <person name="Matsumoto T."/>
            <person name="Sasaki T."/>
            <person name="Itoh T."/>
        </authorList>
    </citation>
    <scope>NUCLEOTIDE SEQUENCE [LARGE SCALE GENOMIC DNA]</scope>
    <source>
        <strain evidence="2">cv. Nipponbare</strain>
    </source>
</reference>
<gene>
    <name evidence="1" type="ordered locus">Os03g0836050</name>
    <name evidence="1" type="ORF">OSNPB_030836050</name>
</gene>
<evidence type="ECO:0000313" key="1">
    <source>
        <dbReference type="EMBL" id="BAS87254.1"/>
    </source>
</evidence>
<name>A0A0P0W599_ORYSJ</name>
<organism evidence="1 2">
    <name type="scientific">Oryza sativa subsp. japonica</name>
    <name type="common">Rice</name>
    <dbReference type="NCBI Taxonomy" id="39947"/>
    <lineage>
        <taxon>Eukaryota</taxon>
        <taxon>Viridiplantae</taxon>
        <taxon>Streptophyta</taxon>
        <taxon>Embryophyta</taxon>
        <taxon>Tracheophyta</taxon>
        <taxon>Spermatophyta</taxon>
        <taxon>Magnoliopsida</taxon>
        <taxon>Liliopsida</taxon>
        <taxon>Poales</taxon>
        <taxon>Poaceae</taxon>
        <taxon>BOP clade</taxon>
        <taxon>Oryzoideae</taxon>
        <taxon>Oryzeae</taxon>
        <taxon>Oryzinae</taxon>
        <taxon>Oryza</taxon>
        <taxon>Oryza sativa</taxon>
    </lineage>
</organism>
<dbReference type="InParanoid" id="A0A0P0W599"/>
<reference evidence="2" key="1">
    <citation type="journal article" date="2005" name="Nature">
        <title>The map-based sequence of the rice genome.</title>
        <authorList>
            <consortium name="International rice genome sequencing project (IRGSP)"/>
            <person name="Matsumoto T."/>
            <person name="Wu J."/>
            <person name="Kanamori H."/>
            <person name="Katayose Y."/>
            <person name="Fujisawa M."/>
            <person name="Namiki N."/>
            <person name="Mizuno H."/>
            <person name="Yamamoto K."/>
            <person name="Antonio B.A."/>
            <person name="Baba T."/>
            <person name="Sakata K."/>
            <person name="Nagamura Y."/>
            <person name="Aoki H."/>
            <person name="Arikawa K."/>
            <person name="Arita K."/>
            <person name="Bito T."/>
            <person name="Chiden Y."/>
            <person name="Fujitsuka N."/>
            <person name="Fukunaka R."/>
            <person name="Hamada M."/>
            <person name="Harada C."/>
            <person name="Hayashi A."/>
            <person name="Hijishita S."/>
            <person name="Honda M."/>
            <person name="Hosokawa S."/>
            <person name="Ichikawa Y."/>
            <person name="Idonuma A."/>
            <person name="Iijima M."/>
            <person name="Ikeda M."/>
            <person name="Ikeno M."/>
            <person name="Ito K."/>
            <person name="Ito S."/>
            <person name="Ito T."/>
            <person name="Ito Y."/>
            <person name="Ito Y."/>
            <person name="Iwabuchi A."/>
            <person name="Kamiya K."/>
            <person name="Karasawa W."/>
            <person name="Kurita K."/>
            <person name="Katagiri S."/>
            <person name="Kikuta A."/>
            <person name="Kobayashi H."/>
            <person name="Kobayashi N."/>
            <person name="Machita K."/>
            <person name="Maehara T."/>
            <person name="Masukawa M."/>
            <person name="Mizubayashi T."/>
            <person name="Mukai Y."/>
            <person name="Nagasaki H."/>
            <person name="Nagata Y."/>
            <person name="Naito S."/>
            <person name="Nakashima M."/>
            <person name="Nakama Y."/>
            <person name="Nakamichi Y."/>
            <person name="Nakamura M."/>
            <person name="Meguro A."/>
            <person name="Negishi M."/>
            <person name="Ohta I."/>
            <person name="Ohta T."/>
            <person name="Okamoto M."/>
            <person name="Ono N."/>
            <person name="Saji S."/>
            <person name="Sakaguchi M."/>
            <person name="Sakai K."/>
            <person name="Shibata M."/>
            <person name="Shimokawa T."/>
            <person name="Song J."/>
            <person name="Takazaki Y."/>
            <person name="Terasawa K."/>
            <person name="Tsugane M."/>
            <person name="Tsuji K."/>
            <person name="Ueda S."/>
            <person name="Waki K."/>
            <person name="Yamagata H."/>
            <person name="Yamamoto M."/>
            <person name="Yamamoto S."/>
            <person name="Yamane H."/>
            <person name="Yoshiki S."/>
            <person name="Yoshihara R."/>
            <person name="Yukawa K."/>
            <person name="Zhong H."/>
            <person name="Yano M."/>
            <person name="Yuan Q."/>
            <person name="Ouyang S."/>
            <person name="Liu J."/>
            <person name="Jones K.M."/>
            <person name="Gansberger K."/>
            <person name="Moffat K."/>
            <person name="Hill J."/>
            <person name="Bera J."/>
            <person name="Fadrosh D."/>
            <person name="Jin S."/>
            <person name="Johri S."/>
            <person name="Kim M."/>
            <person name="Overton L."/>
            <person name="Reardon M."/>
            <person name="Tsitrin T."/>
            <person name="Vuong H."/>
            <person name="Weaver B."/>
            <person name="Ciecko A."/>
            <person name="Tallon L."/>
            <person name="Jackson J."/>
            <person name="Pai G."/>
            <person name="Aken S.V."/>
            <person name="Utterback T."/>
            <person name="Reidmuller S."/>
            <person name="Feldblyum T."/>
            <person name="Hsiao J."/>
            <person name="Zismann V."/>
            <person name="Iobst S."/>
            <person name="de Vazeille A.R."/>
            <person name="Buell C.R."/>
            <person name="Ying K."/>
            <person name="Li Y."/>
            <person name="Lu T."/>
            <person name="Huang Y."/>
            <person name="Zhao Q."/>
            <person name="Feng Q."/>
            <person name="Zhang L."/>
            <person name="Zhu J."/>
            <person name="Weng Q."/>
            <person name="Mu J."/>
            <person name="Lu Y."/>
            <person name="Fan D."/>
            <person name="Liu Y."/>
            <person name="Guan J."/>
            <person name="Zhang Y."/>
            <person name="Yu S."/>
            <person name="Liu X."/>
            <person name="Zhang Y."/>
            <person name="Hong G."/>
            <person name="Han B."/>
            <person name="Choisne N."/>
            <person name="Demange N."/>
            <person name="Orjeda G."/>
            <person name="Samain S."/>
            <person name="Cattolico L."/>
            <person name="Pelletier E."/>
            <person name="Couloux A."/>
            <person name="Segurens B."/>
            <person name="Wincker P."/>
            <person name="D'Hont A."/>
            <person name="Scarpelli C."/>
            <person name="Weissenbach J."/>
            <person name="Salanoubat M."/>
            <person name="Quetier F."/>
            <person name="Yu Y."/>
            <person name="Kim H.R."/>
            <person name="Rambo T."/>
            <person name="Currie J."/>
            <person name="Collura K."/>
            <person name="Luo M."/>
            <person name="Yang T."/>
            <person name="Ammiraju J.S.S."/>
            <person name="Engler F."/>
            <person name="Soderlund C."/>
            <person name="Wing R.A."/>
            <person name="Palmer L.E."/>
            <person name="de la Bastide M."/>
            <person name="Spiegel L."/>
            <person name="Nascimento L."/>
            <person name="Zutavern T."/>
            <person name="O'Shaughnessy A."/>
            <person name="Dike S."/>
            <person name="Dedhia N."/>
            <person name="Preston R."/>
            <person name="Balija V."/>
            <person name="McCombie W.R."/>
            <person name="Chow T."/>
            <person name="Chen H."/>
            <person name="Chung M."/>
            <person name="Chen C."/>
            <person name="Shaw J."/>
            <person name="Wu H."/>
            <person name="Hsiao K."/>
            <person name="Chao Y."/>
            <person name="Chu M."/>
            <person name="Cheng C."/>
            <person name="Hour A."/>
            <person name="Lee P."/>
            <person name="Lin S."/>
            <person name="Lin Y."/>
            <person name="Liou J."/>
            <person name="Liu S."/>
            <person name="Hsing Y."/>
            <person name="Raghuvanshi S."/>
            <person name="Mohanty A."/>
            <person name="Bharti A.K."/>
            <person name="Gaur A."/>
            <person name="Gupta V."/>
            <person name="Kumar D."/>
            <person name="Ravi V."/>
            <person name="Vij S."/>
            <person name="Kapur A."/>
            <person name="Khurana P."/>
            <person name="Khurana P."/>
            <person name="Khurana J.P."/>
            <person name="Tyagi A.K."/>
            <person name="Gaikwad K."/>
            <person name="Singh A."/>
            <person name="Dalal V."/>
            <person name="Srivastava S."/>
            <person name="Dixit A."/>
            <person name="Pal A.K."/>
            <person name="Ghazi I.A."/>
            <person name="Yadav M."/>
            <person name="Pandit A."/>
            <person name="Bhargava A."/>
            <person name="Sureshbabu K."/>
            <person name="Batra K."/>
            <person name="Sharma T.R."/>
            <person name="Mohapatra T."/>
            <person name="Singh N.K."/>
            <person name="Messing J."/>
            <person name="Nelson A.B."/>
            <person name="Fuks G."/>
            <person name="Kavchok S."/>
            <person name="Keizer G."/>
            <person name="Linton E."/>
            <person name="Llaca V."/>
            <person name="Song R."/>
            <person name="Tanyolac B."/>
            <person name="Young S."/>
            <person name="Ho-Il K."/>
            <person name="Hahn J.H."/>
            <person name="Sangsakoo G."/>
            <person name="Vanavichit A."/>
            <person name="de Mattos Luiz.A.T."/>
            <person name="Zimmer P.D."/>
            <person name="Malone G."/>
            <person name="Dellagostin O."/>
            <person name="de Oliveira A.C."/>
            <person name="Bevan M."/>
            <person name="Bancroft I."/>
            <person name="Minx P."/>
            <person name="Cordum H."/>
            <person name="Wilson R."/>
            <person name="Cheng Z."/>
            <person name="Jin W."/>
            <person name="Jiang J."/>
            <person name="Leong S.A."/>
            <person name="Iwama H."/>
            <person name="Gojobori T."/>
            <person name="Itoh T."/>
            <person name="Niimura Y."/>
            <person name="Fujii Y."/>
            <person name="Habara T."/>
            <person name="Sakai H."/>
            <person name="Sato Y."/>
            <person name="Wilson G."/>
            <person name="Kumar K."/>
            <person name="McCouch S."/>
            <person name="Juretic N."/>
            <person name="Hoen D."/>
            <person name="Wright S."/>
            <person name="Bruskiewich R."/>
            <person name="Bureau T."/>
            <person name="Miyao A."/>
            <person name="Hirochika H."/>
            <person name="Nishikawa T."/>
            <person name="Kadowaki K."/>
            <person name="Sugiura M."/>
            <person name="Burr B."/>
            <person name="Sasaki T."/>
        </authorList>
    </citation>
    <scope>NUCLEOTIDE SEQUENCE [LARGE SCALE GENOMIC DNA]</scope>
    <source>
        <strain evidence="2">cv. Nipponbare</strain>
    </source>
</reference>
<dbReference type="PaxDb" id="39947-A0A0P0W599"/>
<dbReference type="EMBL" id="AP014959">
    <property type="protein sequence ID" value="BAS87254.1"/>
    <property type="molecule type" value="Genomic_DNA"/>
</dbReference>
<dbReference type="Gramene" id="Os03t0836050-00">
    <property type="protein sequence ID" value="Os03t0836050-00"/>
    <property type="gene ID" value="Os03g0836050"/>
</dbReference>
<protein>
    <submittedName>
        <fullName evidence="1">Os03g0836050 protein</fullName>
    </submittedName>
</protein>
<keyword evidence="2" id="KW-1185">Reference proteome</keyword>